<evidence type="ECO:0000256" key="1">
    <source>
        <dbReference type="ARBA" id="ARBA00008348"/>
    </source>
</evidence>
<keyword evidence="2" id="KW-0413">Isomerase</keyword>
<evidence type="ECO:0000256" key="2">
    <source>
        <dbReference type="ARBA" id="ARBA00023235"/>
    </source>
</evidence>
<evidence type="ECO:0000256" key="3">
    <source>
        <dbReference type="SAM" id="MobiDB-lite"/>
    </source>
</evidence>
<dbReference type="Gene3D" id="3.10.290.10">
    <property type="entry name" value="RNA-binding S4 domain"/>
    <property type="match status" value="1"/>
</dbReference>
<dbReference type="InterPro" id="IPR020094">
    <property type="entry name" value="TruA/RsuA/RluB/E/F_N"/>
</dbReference>
<dbReference type="InterPro" id="IPR018496">
    <property type="entry name" value="PsdUridine_synth_RsuA/RluB_CS"/>
</dbReference>
<dbReference type="InterPro" id="IPR050343">
    <property type="entry name" value="RsuA_PseudoU_synthase"/>
</dbReference>
<dbReference type="InterPro" id="IPR000748">
    <property type="entry name" value="PsdUridine_synth_RsuA/RluB/E/F"/>
</dbReference>
<proteinExistence type="inferred from homology"/>
<reference evidence="5" key="1">
    <citation type="submission" date="2016-10" db="EMBL/GenBank/DDBJ databases">
        <authorList>
            <person name="de Groot N.N."/>
        </authorList>
    </citation>
    <scope>NUCLEOTIDE SEQUENCE</scope>
</reference>
<dbReference type="GO" id="GO:0006364">
    <property type="term" value="P:rRNA processing"/>
    <property type="evidence" value="ECO:0007669"/>
    <property type="project" value="UniProtKB-ARBA"/>
</dbReference>
<dbReference type="Pfam" id="PF01479">
    <property type="entry name" value="S4"/>
    <property type="match status" value="1"/>
</dbReference>
<evidence type="ECO:0000259" key="4">
    <source>
        <dbReference type="SMART" id="SM00363"/>
    </source>
</evidence>
<sequence>MRINKYISHNSKYSRREADKLIADGKVTVNRNKLEDFAYDVKEGDKVSIGSLHVTPRTELTMIVFNKPKGTLVTRKDDRGRTTIFHKLPGKFRHFIPIGRLDFASEGLLLLTDSPKVAEVMMKSNLNRTYNIKIDKPLSPDMEEAMREGLVLDDARVGGHEKSKIFSMEFAPFLHYEIRGVSANFTKLRVTIAEGQNRELRRFFGHFDANILDLKRVEFGGIELNNLPTGKTRYFTRREYDDIHKYLKMIKQIEAQEEKEKQDRINAERLKEKKRNQTQHQAQREASTNKKRQKEINQKNSNRNNPNKKNRKY</sequence>
<dbReference type="CDD" id="cd00165">
    <property type="entry name" value="S4"/>
    <property type="match status" value="1"/>
</dbReference>
<name>A0A1W1CN07_9ZZZZ</name>
<dbReference type="InterPro" id="IPR002942">
    <property type="entry name" value="S4_RNA-bd"/>
</dbReference>
<dbReference type="InterPro" id="IPR006145">
    <property type="entry name" value="PsdUridine_synth_RsuA/RluA"/>
</dbReference>
<dbReference type="SUPFAM" id="SSF55120">
    <property type="entry name" value="Pseudouridine synthase"/>
    <property type="match status" value="1"/>
</dbReference>
<feature type="compositionally biased region" description="Basic and acidic residues" evidence="3">
    <location>
        <begin position="257"/>
        <end position="271"/>
    </location>
</feature>
<dbReference type="EMBL" id="FPHN01000222">
    <property type="protein sequence ID" value="SFV67196.1"/>
    <property type="molecule type" value="Genomic_DNA"/>
</dbReference>
<gene>
    <name evidence="5" type="ORF">MNB_SV-14-1077</name>
</gene>
<dbReference type="GO" id="GO:0004730">
    <property type="term" value="F:pseudouridylate synthase activity"/>
    <property type="evidence" value="ECO:0007669"/>
    <property type="project" value="UniProtKB-EC"/>
</dbReference>
<dbReference type="SUPFAM" id="SSF55174">
    <property type="entry name" value="Alpha-L RNA-binding motif"/>
    <property type="match status" value="1"/>
</dbReference>
<dbReference type="GO" id="GO:0009982">
    <property type="term" value="F:pseudouridine synthase activity"/>
    <property type="evidence" value="ECO:0007669"/>
    <property type="project" value="InterPro"/>
</dbReference>
<dbReference type="SMART" id="SM00363">
    <property type="entry name" value="S4"/>
    <property type="match status" value="1"/>
</dbReference>
<feature type="region of interest" description="Disordered" evidence="3">
    <location>
        <begin position="257"/>
        <end position="313"/>
    </location>
</feature>
<dbReference type="GO" id="GO:0003723">
    <property type="term" value="F:RNA binding"/>
    <property type="evidence" value="ECO:0007669"/>
    <property type="project" value="InterPro"/>
</dbReference>
<dbReference type="Pfam" id="PF00849">
    <property type="entry name" value="PseudoU_synth_2"/>
    <property type="match status" value="1"/>
</dbReference>
<dbReference type="Gene3D" id="3.30.70.580">
    <property type="entry name" value="Pseudouridine synthase I, catalytic domain, N-terminal subdomain"/>
    <property type="match status" value="1"/>
</dbReference>
<dbReference type="InterPro" id="IPR036986">
    <property type="entry name" value="S4_RNA-bd_sf"/>
</dbReference>
<dbReference type="InterPro" id="IPR020103">
    <property type="entry name" value="PsdUridine_synth_cat_dom_sf"/>
</dbReference>
<dbReference type="PROSITE" id="PS50889">
    <property type="entry name" value="S4"/>
    <property type="match status" value="1"/>
</dbReference>
<comment type="similarity">
    <text evidence="1">Belongs to the pseudouridine synthase RsuA family.</text>
</comment>
<protein>
    <submittedName>
        <fullName evidence="5">Ribosomal large subunit pseudouridine synthase B</fullName>
        <ecNumber evidence="5">4.2.1.70</ecNumber>
    </submittedName>
</protein>
<organism evidence="5">
    <name type="scientific">hydrothermal vent metagenome</name>
    <dbReference type="NCBI Taxonomy" id="652676"/>
    <lineage>
        <taxon>unclassified sequences</taxon>
        <taxon>metagenomes</taxon>
        <taxon>ecological metagenomes</taxon>
    </lineage>
</organism>
<dbReference type="Gene3D" id="3.30.70.1560">
    <property type="entry name" value="Alpha-L RNA-binding motif"/>
    <property type="match status" value="1"/>
</dbReference>
<dbReference type="EC" id="4.2.1.70" evidence="5"/>
<dbReference type="PANTHER" id="PTHR47683:SF2">
    <property type="entry name" value="RNA-BINDING S4 DOMAIN-CONTAINING PROTEIN"/>
    <property type="match status" value="1"/>
</dbReference>
<evidence type="ECO:0000313" key="5">
    <source>
        <dbReference type="EMBL" id="SFV67196.1"/>
    </source>
</evidence>
<feature type="domain" description="RNA-binding S4" evidence="4">
    <location>
        <begin position="1"/>
        <end position="61"/>
    </location>
</feature>
<dbReference type="PROSITE" id="PS01149">
    <property type="entry name" value="PSI_RSU"/>
    <property type="match status" value="1"/>
</dbReference>
<dbReference type="PANTHER" id="PTHR47683">
    <property type="entry name" value="PSEUDOURIDINE SYNTHASE FAMILY PROTEIN-RELATED"/>
    <property type="match status" value="1"/>
</dbReference>
<dbReference type="InterPro" id="IPR042092">
    <property type="entry name" value="PsdUridine_s_RsuA/RluB/E/F_cat"/>
</dbReference>
<accession>A0A1W1CN07</accession>
<dbReference type="NCBIfam" id="TIGR00093">
    <property type="entry name" value="pseudouridine synthase"/>
    <property type="match status" value="1"/>
</dbReference>
<keyword evidence="5" id="KW-0456">Lyase</keyword>
<dbReference type="AlphaFoldDB" id="A0A1W1CN07"/>